<reference evidence="1" key="1">
    <citation type="submission" date="2016-10" db="EMBL/GenBank/DDBJ databases">
        <authorList>
            <person name="de Groot N.N."/>
        </authorList>
    </citation>
    <scope>NUCLEOTIDE SEQUENCE</scope>
</reference>
<sequence length="47" mass="5105">MLQKLAPLIILLLFAGGAYFMINGMQNAMDMADHKKVKAKKAAAAKK</sequence>
<accession>A0A1W1CSB6</accession>
<proteinExistence type="predicted"/>
<dbReference type="EMBL" id="FPHL01000053">
    <property type="protein sequence ID" value="SFV68577.1"/>
    <property type="molecule type" value="Genomic_DNA"/>
</dbReference>
<name>A0A1W1CSB6_9ZZZZ</name>
<gene>
    <name evidence="1" type="ORF">MNB_SV-10-26</name>
</gene>
<organism evidence="1">
    <name type="scientific">hydrothermal vent metagenome</name>
    <dbReference type="NCBI Taxonomy" id="652676"/>
    <lineage>
        <taxon>unclassified sequences</taxon>
        <taxon>metagenomes</taxon>
        <taxon>ecological metagenomes</taxon>
    </lineage>
</organism>
<dbReference type="AlphaFoldDB" id="A0A1W1CSB6"/>
<protein>
    <submittedName>
        <fullName evidence="1">Uncharacterized protein</fullName>
    </submittedName>
</protein>
<evidence type="ECO:0000313" key="1">
    <source>
        <dbReference type="EMBL" id="SFV68577.1"/>
    </source>
</evidence>